<sequence length="380" mass="42910">MACLNVLKQEIKTLEKVFPKNHERFRIVSATVDELTCRFIGKHGRHYDMHANIIETYPQSPPVWFVDSEDPLITSAIEKLSHTSGTDNHILRQVVLLIKDLCQAQSLPEPVDLDTALTISSHANFASSPVICPPLSRTEPMETTEDTDEDEEYDDDDDDLGIEMDDKDSEDKDDDDIDVHHLMFLERLKKDQQNGFLTGSVSGSIQATDRLMKELRDIYRSDSFKSGMYHAELCNDNLYEWRVILKRVDPDSQLHRDLKVLQERDGRDGVEFNFIFGERYPFEPPFVRVVAPVISGGYVLMGGAICMELLTSSGWSSAYTVEAIIMQIAATLVKGKARIEFGSSLGKSGPYSLARAQHSFKSLVYVHDKNGWYTPPKADG</sequence>
<dbReference type="InterPro" id="IPR000608">
    <property type="entry name" value="UBC"/>
</dbReference>
<dbReference type="OrthoDB" id="109543at2759"/>
<reference evidence="2" key="1">
    <citation type="submission" date="2020-11" db="EMBL/GenBank/DDBJ databases">
        <authorList>
            <person name="Tran Van P."/>
        </authorList>
    </citation>
    <scope>NUCLEOTIDE SEQUENCE</scope>
</reference>
<dbReference type="SUPFAM" id="SSF54495">
    <property type="entry name" value="UBC-like"/>
    <property type="match status" value="1"/>
</dbReference>
<feature type="compositionally biased region" description="Acidic residues" evidence="1">
    <location>
        <begin position="142"/>
        <end position="175"/>
    </location>
</feature>
<proteinExistence type="predicted"/>
<dbReference type="SMART" id="SM00212">
    <property type="entry name" value="UBCc"/>
    <property type="match status" value="1"/>
</dbReference>
<dbReference type="PROSITE" id="PS50127">
    <property type="entry name" value="UBC_2"/>
    <property type="match status" value="1"/>
</dbReference>
<organism evidence="2">
    <name type="scientific">Cyprideis torosa</name>
    <dbReference type="NCBI Taxonomy" id="163714"/>
    <lineage>
        <taxon>Eukaryota</taxon>
        <taxon>Metazoa</taxon>
        <taxon>Ecdysozoa</taxon>
        <taxon>Arthropoda</taxon>
        <taxon>Crustacea</taxon>
        <taxon>Oligostraca</taxon>
        <taxon>Ostracoda</taxon>
        <taxon>Podocopa</taxon>
        <taxon>Podocopida</taxon>
        <taxon>Cytherocopina</taxon>
        <taxon>Cytheroidea</taxon>
        <taxon>Cytherideidae</taxon>
        <taxon>Cyprideis</taxon>
    </lineage>
</organism>
<feature type="region of interest" description="Disordered" evidence="1">
    <location>
        <begin position="130"/>
        <end position="175"/>
    </location>
</feature>
<dbReference type="EMBL" id="OB660881">
    <property type="protein sequence ID" value="CAD7226631.1"/>
    <property type="molecule type" value="Genomic_DNA"/>
</dbReference>
<dbReference type="InterPro" id="IPR016135">
    <property type="entry name" value="UBQ-conjugating_enzyme/RWD"/>
</dbReference>
<name>A0A7R8WA74_9CRUS</name>
<protein>
    <submittedName>
        <fullName evidence="2">Uncharacterized protein</fullName>
    </submittedName>
</protein>
<dbReference type="Pfam" id="PF00179">
    <property type="entry name" value="UQ_con"/>
    <property type="match status" value="1"/>
</dbReference>
<evidence type="ECO:0000256" key="1">
    <source>
        <dbReference type="SAM" id="MobiDB-lite"/>
    </source>
</evidence>
<gene>
    <name evidence="2" type="ORF">CTOB1V02_LOCUS4547</name>
</gene>
<evidence type="ECO:0000313" key="2">
    <source>
        <dbReference type="EMBL" id="CAD7226631.1"/>
    </source>
</evidence>
<dbReference type="AlphaFoldDB" id="A0A7R8WA74"/>
<dbReference type="CDD" id="cd23802">
    <property type="entry name" value="UBCc_UBE2Q"/>
    <property type="match status" value="1"/>
</dbReference>
<accession>A0A7R8WA74</accession>
<dbReference type="Gene3D" id="3.10.110.10">
    <property type="entry name" value="Ubiquitin Conjugating Enzyme"/>
    <property type="match status" value="1"/>
</dbReference>